<evidence type="ECO:0000256" key="9">
    <source>
        <dbReference type="RuleBase" id="RU003930"/>
    </source>
</evidence>
<comment type="function">
    <text evidence="8">This is 1 of the proteins that bind and probably mediate the attachment of the 5S RNA into the large ribosomal subunit, where it forms part of the central protuberance. In the 70S ribosome it contacts protein S13 of the 30S subunit (bridge B1b), connecting the 2 subunits; this bridge is implicated in subunit movement. Contacts the P site tRNA; the 5S rRNA and some of its associated proteins might help stabilize positioning of ribosome-bound tRNAs.</text>
</comment>
<feature type="domain" description="Large ribosomal subunit protein uL5 C-terminal" evidence="11">
    <location>
        <begin position="85"/>
        <end position="176"/>
    </location>
</feature>
<comment type="subunit">
    <text evidence="8">Part of the 50S ribosomal subunit; part of the 5S rRNA/L5/L18/L25 subcomplex. Contacts the 5S rRNA and the P site tRNA. Forms a bridge to the 30S subunit in the 70S ribosome.</text>
</comment>
<keyword evidence="5 8" id="KW-0689">Ribosomal protein</keyword>
<keyword evidence="6 8" id="KW-0687">Ribonucleoprotein</keyword>
<organism evidence="12 13">
    <name type="scientific">Candidatus Amphirhobacter heronislandensis</name>
    <dbReference type="NCBI Taxonomy" id="1732024"/>
    <lineage>
        <taxon>Bacteria</taxon>
        <taxon>Pseudomonadati</taxon>
        <taxon>Pseudomonadota</taxon>
        <taxon>Gammaproteobacteria</taxon>
        <taxon>Candidatus Tethybacterales</taxon>
        <taxon>Candidatus Tethybacteraceae</taxon>
        <taxon>Candidatus Amphirhobacter</taxon>
    </lineage>
</organism>
<dbReference type="GO" id="GO:1990904">
    <property type="term" value="C:ribonucleoprotein complex"/>
    <property type="evidence" value="ECO:0007669"/>
    <property type="project" value="UniProtKB-KW"/>
</dbReference>
<dbReference type="InterPro" id="IPR031309">
    <property type="entry name" value="Ribosomal_uL5_C"/>
</dbReference>
<dbReference type="GO" id="GO:0006412">
    <property type="term" value="P:translation"/>
    <property type="evidence" value="ECO:0007669"/>
    <property type="project" value="UniProtKB-UniRule"/>
</dbReference>
<accession>A0A930UH50</accession>
<dbReference type="HAMAP" id="MF_01333_B">
    <property type="entry name" value="Ribosomal_uL5_B"/>
    <property type="match status" value="1"/>
</dbReference>
<dbReference type="InterPro" id="IPR020930">
    <property type="entry name" value="Ribosomal_uL5_bac-type"/>
</dbReference>
<name>A0A930UH50_9GAMM</name>
<dbReference type="GO" id="GO:0000049">
    <property type="term" value="F:tRNA binding"/>
    <property type="evidence" value="ECO:0007669"/>
    <property type="project" value="UniProtKB-UniRule"/>
</dbReference>
<dbReference type="InterPro" id="IPR020929">
    <property type="entry name" value="Ribosomal_uL5_CS"/>
</dbReference>
<protein>
    <recommendedName>
        <fullName evidence="7 8">Large ribosomal subunit protein uL5</fullName>
    </recommendedName>
</protein>
<evidence type="ECO:0000256" key="6">
    <source>
        <dbReference type="ARBA" id="ARBA00023274"/>
    </source>
</evidence>
<evidence type="ECO:0000313" key="12">
    <source>
        <dbReference type="EMBL" id="MBF2735588.1"/>
    </source>
</evidence>
<reference evidence="12" key="1">
    <citation type="submission" date="2020-10" db="EMBL/GenBank/DDBJ databases">
        <title>An improved Amphimedon queenslandica hologenome assembly reveals how three proteobacterial symbionts can extend the metabolic phenotypic of their marine sponge host.</title>
        <authorList>
            <person name="Degnan B."/>
            <person name="Degnan S."/>
            <person name="Xiang X."/>
        </authorList>
    </citation>
    <scope>NUCLEOTIDE SEQUENCE</scope>
    <source>
        <strain evidence="12">AqS2</strain>
    </source>
</reference>
<keyword evidence="3 8" id="KW-0699">rRNA-binding</keyword>
<evidence type="ECO:0000256" key="1">
    <source>
        <dbReference type="ARBA" id="ARBA00008553"/>
    </source>
</evidence>
<dbReference type="GO" id="GO:0003735">
    <property type="term" value="F:structural constituent of ribosome"/>
    <property type="evidence" value="ECO:0007669"/>
    <property type="project" value="InterPro"/>
</dbReference>
<dbReference type="InterPro" id="IPR002132">
    <property type="entry name" value="Ribosomal_uL5"/>
</dbReference>
<dbReference type="Gene3D" id="3.30.1440.10">
    <property type="match status" value="1"/>
</dbReference>
<keyword evidence="4 8" id="KW-0694">RNA-binding</keyword>
<dbReference type="PANTHER" id="PTHR11994">
    <property type="entry name" value="60S RIBOSOMAL PROTEIN L11-RELATED"/>
    <property type="match status" value="1"/>
</dbReference>
<evidence type="ECO:0000259" key="11">
    <source>
        <dbReference type="Pfam" id="PF00673"/>
    </source>
</evidence>
<dbReference type="GO" id="GO:0005840">
    <property type="term" value="C:ribosome"/>
    <property type="evidence" value="ECO:0007669"/>
    <property type="project" value="UniProtKB-KW"/>
</dbReference>
<dbReference type="NCBIfam" id="NF000585">
    <property type="entry name" value="PRK00010.1"/>
    <property type="match status" value="1"/>
</dbReference>
<comment type="caution">
    <text evidence="12">The sequence shown here is derived from an EMBL/GenBank/DDBJ whole genome shotgun (WGS) entry which is preliminary data.</text>
</comment>
<sequence>MMSLRQLYHETIVPRWREEDGLKSPLAVPRLVKVTLNMGLKDALTDKQAPTAAANELSLLAGQRAVVTKARKSIAGFKLREGSVLGAKVTLRRGRMYDFLDRLIRIGIPRVRDFRGLPARSFDGNGNYSLGLSEHIVFPEIDIEKIHRMRGLDVTIVTSARDDAQARRLLLALGMPILTPPSQQN</sequence>
<proteinExistence type="inferred from homology"/>
<dbReference type="PIRSF" id="PIRSF002161">
    <property type="entry name" value="Ribosomal_L5"/>
    <property type="match status" value="1"/>
</dbReference>
<dbReference type="GO" id="GO:0019843">
    <property type="term" value="F:rRNA binding"/>
    <property type="evidence" value="ECO:0007669"/>
    <property type="project" value="UniProtKB-UniRule"/>
</dbReference>
<evidence type="ECO:0000259" key="10">
    <source>
        <dbReference type="Pfam" id="PF00281"/>
    </source>
</evidence>
<dbReference type="InterPro" id="IPR022803">
    <property type="entry name" value="Ribosomal_uL5_dom_sf"/>
</dbReference>
<comment type="similarity">
    <text evidence="1 8 9">Belongs to the universal ribosomal protein uL5 family.</text>
</comment>
<evidence type="ECO:0000313" key="13">
    <source>
        <dbReference type="Proteomes" id="UP000604381"/>
    </source>
</evidence>
<gene>
    <name evidence="8 12" type="primary">rplE</name>
    <name evidence="12" type="ORF">ISN26_05875</name>
</gene>
<dbReference type="FunFam" id="3.30.1440.10:FF:000001">
    <property type="entry name" value="50S ribosomal protein L5"/>
    <property type="match status" value="1"/>
</dbReference>
<evidence type="ECO:0000256" key="3">
    <source>
        <dbReference type="ARBA" id="ARBA00022730"/>
    </source>
</evidence>
<evidence type="ECO:0000256" key="8">
    <source>
        <dbReference type="HAMAP-Rule" id="MF_01333"/>
    </source>
</evidence>
<dbReference type="Pfam" id="PF00281">
    <property type="entry name" value="Ribosomal_L5"/>
    <property type="match status" value="1"/>
</dbReference>
<dbReference type="SUPFAM" id="SSF55282">
    <property type="entry name" value="RL5-like"/>
    <property type="match status" value="1"/>
</dbReference>
<evidence type="ECO:0000256" key="7">
    <source>
        <dbReference type="ARBA" id="ARBA00035245"/>
    </source>
</evidence>
<evidence type="ECO:0000256" key="4">
    <source>
        <dbReference type="ARBA" id="ARBA00022884"/>
    </source>
</evidence>
<evidence type="ECO:0000256" key="2">
    <source>
        <dbReference type="ARBA" id="ARBA00022555"/>
    </source>
</evidence>
<keyword evidence="13" id="KW-1185">Reference proteome</keyword>
<keyword evidence="2 8" id="KW-0820">tRNA-binding</keyword>
<dbReference type="EMBL" id="JADHEI010000044">
    <property type="protein sequence ID" value="MBF2735588.1"/>
    <property type="molecule type" value="Genomic_DNA"/>
</dbReference>
<dbReference type="Proteomes" id="UP000604381">
    <property type="component" value="Unassembled WGS sequence"/>
</dbReference>
<dbReference type="PROSITE" id="PS00358">
    <property type="entry name" value="RIBOSOMAL_L5"/>
    <property type="match status" value="1"/>
</dbReference>
<evidence type="ECO:0000256" key="5">
    <source>
        <dbReference type="ARBA" id="ARBA00022980"/>
    </source>
</evidence>
<dbReference type="Pfam" id="PF00673">
    <property type="entry name" value="Ribosomal_L5_C"/>
    <property type="match status" value="1"/>
</dbReference>
<dbReference type="AlphaFoldDB" id="A0A930UH50"/>
<feature type="domain" description="Large ribosomal subunit protein uL5 N-terminal" evidence="10">
    <location>
        <begin position="25"/>
        <end position="80"/>
    </location>
</feature>
<dbReference type="InterPro" id="IPR031310">
    <property type="entry name" value="Ribosomal_uL5_N"/>
</dbReference>